<feature type="transmembrane region" description="Helical" evidence="1">
    <location>
        <begin position="7"/>
        <end position="24"/>
    </location>
</feature>
<sequence>MKKTGTLILIIVISIILSVIYGITHDFITSKISPEFYTKLTFFNFGILDDYSREFGGNWTFALVWVGFFSTWWFGLLTGLILGIVGMKYSDGKNLLNKTLKSILIVIGITILFGFVGYGIAELNPSEIITNYNFPFEIEHKAEFNKVSKIHNFSYYGGIVGLIIGTLNQIKNWW</sequence>
<evidence type="ECO:0000313" key="3">
    <source>
        <dbReference type="Proteomes" id="UP000014962"/>
    </source>
</evidence>
<dbReference type="eggNOG" id="ENOG5032TIJ">
    <property type="taxonomic scope" value="Bacteria"/>
</dbReference>
<organism evidence="2 3">
    <name type="scientific">Winogradskyella psychrotolerans RS-3</name>
    <dbReference type="NCBI Taxonomy" id="641526"/>
    <lineage>
        <taxon>Bacteria</taxon>
        <taxon>Pseudomonadati</taxon>
        <taxon>Bacteroidota</taxon>
        <taxon>Flavobacteriia</taxon>
        <taxon>Flavobacteriales</taxon>
        <taxon>Flavobacteriaceae</taxon>
        <taxon>Winogradskyella</taxon>
    </lineage>
</organism>
<keyword evidence="1" id="KW-0472">Membrane</keyword>
<keyword evidence="1" id="KW-0812">Transmembrane</keyword>
<feature type="transmembrane region" description="Helical" evidence="1">
    <location>
        <begin position="153"/>
        <end position="170"/>
    </location>
</feature>
<dbReference type="OrthoDB" id="678065at2"/>
<proteinExistence type="predicted"/>
<evidence type="ECO:0000256" key="1">
    <source>
        <dbReference type="SAM" id="Phobius"/>
    </source>
</evidence>
<accession>S7X412</accession>
<dbReference type="RefSeq" id="WP_020897385.1">
    <property type="nucleotide sequence ID" value="NZ_ATMR01000083.1"/>
</dbReference>
<dbReference type="Proteomes" id="UP000014962">
    <property type="component" value="Unassembled WGS sequence"/>
</dbReference>
<feature type="transmembrane region" description="Helical" evidence="1">
    <location>
        <begin position="62"/>
        <end position="87"/>
    </location>
</feature>
<reference evidence="2 3" key="1">
    <citation type="journal article" date="2013" name="Genome Announc.">
        <title>Draft Genome Sequence of Winogradskyella psychrotolerans RS-3T, Isolated from the Marine Transect of Kongsfjorden, Ny-Alesund, Svalbard, Arctic Ocean.</title>
        <authorList>
            <person name="Kumar Pinnaka A."/>
            <person name="Ara S."/>
            <person name="Singh A."/>
            <person name="Shivaji S."/>
        </authorList>
    </citation>
    <scope>NUCLEOTIDE SEQUENCE [LARGE SCALE GENOMIC DNA]</scope>
    <source>
        <strain evidence="2 3">RS-3</strain>
    </source>
</reference>
<feature type="transmembrane region" description="Helical" evidence="1">
    <location>
        <begin position="99"/>
        <end position="121"/>
    </location>
</feature>
<comment type="caution">
    <text evidence="2">The sequence shown here is derived from an EMBL/GenBank/DDBJ whole genome shotgun (WGS) entry which is preliminary data.</text>
</comment>
<name>S7X412_9FLAO</name>
<gene>
    <name evidence="2" type="ORF">ADIWIN_1226</name>
</gene>
<dbReference type="EMBL" id="ATMR01000083">
    <property type="protein sequence ID" value="EPR73764.1"/>
    <property type="molecule type" value="Genomic_DNA"/>
</dbReference>
<keyword evidence="3" id="KW-1185">Reference proteome</keyword>
<protein>
    <recommendedName>
        <fullName evidence="4">Signal peptide-containing protein</fullName>
    </recommendedName>
</protein>
<keyword evidence="1" id="KW-1133">Transmembrane helix</keyword>
<evidence type="ECO:0000313" key="2">
    <source>
        <dbReference type="EMBL" id="EPR73764.1"/>
    </source>
</evidence>
<dbReference type="STRING" id="641526.ADIWIN_1226"/>
<dbReference type="AlphaFoldDB" id="S7X412"/>
<evidence type="ECO:0008006" key="4">
    <source>
        <dbReference type="Google" id="ProtNLM"/>
    </source>
</evidence>